<comment type="caution">
    <text evidence="2">The sequence shown here is derived from an EMBL/GenBank/DDBJ whole genome shotgun (WGS) entry which is preliminary data.</text>
</comment>
<name>X1PS41_9ZZZZ</name>
<protein>
    <recommendedName>
        <fullName evidence="1">DUF2007 domain-containing protein</fullName>
    </recommendedName>
</protein>
<dbReference type="Pfam" id="PF09413">
    <property type="entry name" value="DUF2007"/>
    <property type="match status" value="1"/>
</dbReference>
<accession>X1PS41</accession>
<dbReference type="EMBL" id="BARW01003920">
    <property type="protein sequence ID" value="GAI59052.1"/>
    <property type="molecule type" value="Genomic_DNA"/>
</dbReference>
<feature type="domain" description="DUF2007" evidence="1">
    <location>
        <begin position="21"/>
        <end position="85"/>
    </location>
</feature>
<feature type="non-terminal residue" evidence="2">
    <location>
        <position position="1"/>
    </location>
</feature>
<dbReference type="InterPro" id="IPR018551">
    <property type="entry name" value="DUF2007"/>
</dbReference>
<reference evidence="2" key="1">
    <citation type="journal article" date="2014" name="Front. Microbiol.">
        <title>High frequency of phylogenetically diverse reductive dehalogenase-homologous genes in deep subseafloor sedimentary metagenomes.</title>
        <authorList>
            <person name="Kawai M."/>
            <person name="Futagami T."/>
            <person name="Toyoda A."/>
            <person name="Takaki Y."/>
            <person name="Nishi S."/>
            <person name="Hori S."/>
            <person name="Arai W."/>
            <person name="Tsubouchi T."/>
            <person name="Morono Y."/>
            <person name="Uchiyama I."/>
            <person name="Ito T."/>
            <person name="Fujiyama A."/>
            <person name="Inagaki F."/>
            <person name="Takami H."/>
        </authorList>
    </citation>
    <scope>NUCLEOTIDE SEQUENCE</scope>
    <source>
        <strain evidence="2">Expedition CK06-06</strain>
    </source>
</reference>
<evidence type="ECO:0000259" key="1">
    <source>
        <dbReference type="Pfam" id="PF09413"/>
    </source>
</evidence>
<proteinExistence type="predicted"/>
<dbReference type="AlphaFoldDB" id="X1PS41"/>
<sequence>LIGGFILPENTEKKDKDIKIVELCRVPREDEALAIESLLASCNIKCILQSDITRSIYPFTIDGLAEVSILVSDRDLEKSKEIISNNI</sequence>
<evidence type="ECO:0000313" key="2">
    <source>
        <dbReference type="EMBL" id="GAI59052.1"/>
    </source>
</evidence>
<organism evidence="2">
    <name type="scientific">marine sediment metagenome</name>
    <dbReference type="NCBI Taxonomy" id="412755"/>
    <lineage>
        <taxon>unclassified sequences</taxon>
        <taxon>metagenomes</taxon>
        <taxon>ecological metagenomes</taxon>
    </lineage>
</organism>
<gene>
    <name evidence="2" type="ORF">S12H4_09589</name>
</gene>